<sequence>MKINAVHHIAIICSDYEKSKDFYVNKLGFTIEREVYRKERDSYKLDLNVNGVYQIELFSFPNCPPRPSYPEARGLRHLSFEVDNIDEAVLELNKNGIVTEPIRIDEFTNKRFTFFEDPDNLPLEIYEK</sequence>
<protein>
    <submittedName>
        <fullName evidence="3">VOC family protein</fullName>
    </submittedName>
</protein>
<dbReference type="PANTHER" id="PTHR36113">
    <property type="entry name" value="LYASE, PUTATIVE-RELATED-RELATED"/>
    <property type="match status" value="1"/>
</dbReference>
<dbReference type="EMBL" id="BQXY01000003">
    <property type="protein sequence ID" value="GKU25505.1"/>
    <property type="molecule type" value="Genomic_DNA"/>
</dbReference>
<dbReference type="InterPro" id="IPR037478">
    <property type="entry name" value="YwkD-like_dom"/>
</dbReference>
<reference evidence="3" key="1">
    <citation type="journal article" date="2023" name="Int. J. Syst. Evol. Microbiol.">
        <title>&lt;i&gt;Clostridium folliculivorans&lt;/i&gt; sp. nov., isolated from soil samples of an organic paddy in Japan.</title>
        <authorList>
            <person name="Tazawa J."/>
            <person name="Kobayashi H."/>
            <person name="Tanizawa Y."/>
            <person name="Uchino A."/>
            <person name="Tanaka F."/>
            <person name="Urashima Y."/>
            <person name="Miura S."/>
            <person name="Sakamoto M."/>
            <person name="Ohkuma M."/>
            <person name="Tohno M."/>
        </authorList>
    </citation>
    <scope>NUCLEOTIDE SEQUENCE</scope>
    <source>
        <strain evidence="3">D1-1</strain>
    </source>
</reference>
<organism evidence="3 4">
    <name type="scientific">Clostridium folliculivorans</name>
    <dbReference type="NCBI Taxonomy" id="2886038"/>
    <lineage>
        <taxon>Bacteria</taxon>
        <taxon>Bacillati</taxon>
        <taxon>Bacillota</taxon>
        <taxon>Clostridia</taxon>
        <taxon>Eubacteriales</taxon>
        <taxon>Clostridiaceae</taxon>
        <taxon>Clostridium</taxon>
    </lineage>
</organism>
<dbReference type="Pfam" id="PF00903">
    <property type="entry name" value="Glyoxalase"/>
    <property type="match status" value="1"/>
</dbReference>
<evidence type="ECO:0000313" key="4">
    <source>
        <dbReference type="Proteomes" id="UP001057868"/>
    </source>
</evidence>
<dbReference type="GO" id="GO:0046872">
    <property type="term" value="F:metal ion binding"/>
    <property type="evidence" value="ECO:0007669"/>
    <property type="project" value="UniProtKB-KW"/>
</dbReference>
<dbReference type="SUPFAM" id="SSF54593">
    <property type="entry name" value="Glyoxalase/Bleomycin resistance protein/Dihydroxybiphenyl dioxygenase"/>
    <property type="match status" value="1"/>
</dbReference>
<proteinExistence type="predicted"/>
<feature type="domain" description="VOC" evidence="2">
    <location>
        <begin position="5"/>
        <end position="128"/>
    </location>
</feature>
<dbReference type="InterPro" id="IPR051332">
    <property type="entry name" value="Fosfomycin_Res_Enzymes"/>
</dbReference>
<keyword evidence="1" id="KW-0479">Metal-binding</keyword>
<comment type="caution">
    <text evidence="3">The sequence shown here is derived from an EMBL/GenBank/DDBJ whole genome shotgun (WGS) entry which is preliminary data.</text>
</comment>
<dbReference type="PROSITE" id="PS51819">
    <property type="entry name" value="VOC"/>
    <property type="match status" value="1"/>
</dbReference>
<dbReference type="InterPro" id="IPR037523">
    <property type="entry name" value="VOC_core"/>
</dbReference>
<evidence type="ECO:0000259" key="2">
    <source>
        <dbReference type="PROSITE" id="PS51819"/>
    </source>
</evidence>
<evidence type="ECO:0000313" key="3">
    <source>
        <dbReference type="EMBL" id="GKU25505.1"/>
    </source>
</evidence>
<keyword evidence="4" id="KW-1185">Reference proteome</keyword>
<dbReference type="NCBIfam" id="NF008551">
    <property type="entry name" value="PRK11478.1"/>
    <property type="match status" value="1"/>
</dbReference>
<dbReference type="CDD" id="cd08352">
    <property type="entry name" value="VOC_Bs_YwkD_like"/>
    <property type="match status" value="1"/>
</dbReference>
<name>A0A9W5Y2U0_9CLOT</name>
<gene>
    <name evidence="3" type="ORF">CFOLD11_23310</name>
</gene>
<dbReference type="RefSeq" id="WP_261852460.1">
    <property type="nucleotide sequence ID" value="NZ_BQXY01000003.1"/>
</dbReference>
<dbReference type="AlphaFoldDB" id="A0A9W5Y2U0"/>
<dbReference type="Gene3D" id="3.10.180.10">
    <property type="entry name" value="2,3-Dihydroxybiphenyl 1,2-Dioxygenase, domain 1"/>
    <property type="match status" value="1"/>
</dbReference>
<evidence type="ECO:0000256" key="1">
    <source>
        <dbReference type="ARBA" id="ARBA00022723"/>
    </source>
</evidence>
<dbReference type="PANTHER" id="PTHR36113:SF6">
    <property type="entry name" value="FOSFOMYCIN RESISTANCE PROTEIN FOSX"/>
    <property type="match status" value="1"/>
</dbReference>
<dbReference type="InterPro" id="IPR004360">
    <property type="entry name" value="Glyas_Fos-R_dOase_dom"/>
</dbReference>
<dbReference type="Proteomes" id="UP001057868">
    <property type="component" value="Unassembled WGS sequence"/>
</dbReference>
<dbReference type="InterPro" id="IPR029068">
    <property type="entry name" value="Glyas_Bleomycin-R_OHBP_Dase"/>
</dbReference>
<accession>A0A9W5Y2U0</accession>